<dbReference type="GO" id="GO:0016491">
    <property type="term" value="F:oxidoreductase activity"/>
    <property type="evidence" value="ECO:0007669"/>
    <property type="project" value="InterPro"/>
</dbReference>
<dbReference type="Pfam" id="PF03358">
    <property type="entry name" value="FMN_red"/>
    <property type="match status" value="1"/>
</dbReference>
<protein>
    <submittedName>
        <fullName evidence="2">NADPH-dependent FMN reductase</fullName>
    </submittedName>
</protein>
<evidence type="ECO:0000313" key="3">
    <source>
        <dbReference type="Proteomes" id="UP000199515"/>
    </source>
</evidence>
<evidence type="ECO:0000259" key="1">
    <source>
        <dbReference type="Pfam" id="PF03358"/>
    </source>
</evidence>
<dbReference type="EMBL" id="FNON01000001">
    <property type="protein sequence ID" value="SDW66934.1"/>
    <property type="molecule type" value="Genomic_DNA"/>
</dbReference>
<keyword evidence="3" id="KW-1185">Reference proteome</keyword>
<dbReference type="SUPFAM" id="SSF52218">
    <property type="entry name" value="Flavoproteins"/>
    <property type="match status" value="1"/>
</dbReference>
<feature type="domain" description="NADPH-dependent FMN reductase-like" evidence="1">
    <location>
        <begin position="5"/>
        <end position="84"/>
    </location>
</feature>
<dbReference type="RefSeq" id="WP_245757170.1">
    <property type="nucleotide sequence ID" value="NZ_FNON01000001.1"/>
</dbReference>
<name>A0A1H2VG79_9PSEU</name>
<dbReference type="InterPro" id="IPR029039">
    <property type="entry name" value="Flavoprotein-like_sf"/>
</dbReference>
<dbReference type="Gene3D" id="3.40.50.360">
    <property type="match status" value="1"/>
</dbReference>
<sequence length="86" mass="8990">MTTALALTCSLKKSPSPSSSELLANQLLDALAGLDVKGECVRAADYEISPGVETDMGGGDQWPGLRQKLLAADILILATPTWLGHP</sequence>
<dbReference type="Proteomes" id="UP000199515">
    <property type="component" value="Unassembled WGS sequence"/>
</dbReference>
<organism evidence="2 3">
    <name type="scientific">Amycolatopsis xylanica</name>
    <dbReference type="NCBI Taxonomy" id="589385"/>
    <lineage>
        <taxon>Bacteria</taxon>
        <taxon>Bacillati</taxon>
        <taxon>Actinomycetota</taxon>
        <taxon>Actinomycetes</taxon>
        <taxon>Pseudonocardiales</taxon>
        <taxon>Pseudonocardiaceae</taxon>
        <taxon>Amycolatopsis</taxon>
    </lineage>
</organism>
<reference evidence="2 3" key="1">
    <citation type="submission" date="2016-10" db="EMBL/GenBank/DDBJ databases">
        <authorList>
            <person name="de Groot N.N."/>
        </authorList>
    </citation>
    <scope>NUCLEOTIDE SEQUENCE [LARGE SCALE GENOMIC DNA]</scope>
    <source>
        <strain evidence="2 3">CPCC 202699</strain>
    </source>
</reference>
<accession>A0A1H2VG79</accession>
<evidence type="ECO:0000313" key="2">
    <source>
        <dbReference type="EMBL" id="SDW66934.1"/>
    </source>
</evidence>
<gene>
    <name evidence="2" type="ORF">SAMN05421504_1011205</name>
</gene>
<dbReference type="AlphaFoldDB" id="A0A1H2VG79"/>
<proteinExistence type="predicted"/>
<dbReference type="STRING" id="589385.SAMN05421504_1011205"/>
<dbReference type="InterPro" id="IPR005025">
    <property type="entry name" value="FMN_Rdtase-like_dom"/>
</dbReference>